<dbReference type="AlphaFoldDB" id="A0A0S2SGW9"/>
<name>A0A0S2SGW9_9GAMM</name>
<dbReference type="EMBL" id="CP013067">
    <property type="protein sequence ID" value="ALP40963.1"/>
    <property type="molecule type" value="Genomic_DNA"/>
</dbReference>
<dbReference type="PATRIC" id="fig|652.5.peg.1244"/>
<evidence type="ECO:0000313" key="1">
    <source>
        <dbReference type="EMBL" id="ALP40963.1"/>
    </source>
</evidence>
<dbReference type="KEGG" id="asr:WL1483_1544"/>
<sequence length="55" mass="6412">MKDKKCLLNPSQYTLLRITVMCKIGCIESRFALSLKPTNWHQPTQLIPAFHILRN</sequence>
<dbReference type="Proteomes" id="UP000058114">
    <property type="component" value="Chromosome"/>
</dbReference>
<evidence type="ECO:0000313" key="2">
    <source>
        <dbReference type="Proteomes" id="UP000058114"/>
    </source>
</evidence>
<organism evidence="1 2">
    <name type="scientific">Aeromonas schubertii</name>
    <dbReference type="NCBI Taxonomy" id="652"/>
    <lineage>
        <taxon>Bacteria</taxon>
        <taxon>Pseudomonadati</taxon>
        <taxon>Pseudomonadota</taxon>
        <taxon>Gammaproteobacteria</taxon>
        <taxon>Aeromonadales</taxon>
        <taxon>Aeromonadaceae</taxon>
        <taxon>Aeromonas</taxon>
    </lineage>
</organism>
<protein>
    <submittedName>
        <fullName evidence="1">Uncharacterized protein</fullName>
    </submittedName>
</protein>
<reference evidence="1 2" key="2">
    <citation type="journal article" date="2016" name="Genome Announc.">
        <title>Complete Genome Sequence of the Highly Virulent Aeromonas schubertii Strain WL1483, Isolated from Diseased Snakehead Fish (Channa argus) in China.</title>
        <authorList>
            <person name="Liu L."/>
            <person name="Li N."/>
            <person name="Zhang D."/>
            <person name="Fu X."/>
            <person name="Shi C."/>
            <person name="Lin Q."/>
            <person name="Hao G."/>
        </authorList>
    </citation>
    <scope>NUCLEOTIDE SEQUENCE [LARGE SCALE GENOMIC DNA]</scope>
    <source>
        <strain evidence="1 2">WL1483</strain>
    </source>
</reference>
<proteinExistence type="predicted"/>
<reference evidence="2" key="1">
    <citation type="submission" date="2015-10" db="EMBL/GenBank/DDBJ databases">
        <title>Complete Genome Sequence of Aeromonas schubertii strain WL1483.</title>
        <authorList>
            <person name="Liu L."/>
        </authorList>
    </citation>
    <scope>NUCLEOTIDE SEQUENCE [LARGE SCALE GENOMIC DNA]</scope>
    <source>
        <strain evidence="2">WL1483</strain>
    </source>
</reference>
<accession>A0A0S2SGW9</accession>
<gene>
    <name evidence="1" type="ORF">WL1483_1544</name>
</gene>